<dbReference type="Gene3D" id="3.30.190.30">
    <property type="match status" value="1"/>
</dbReference>
<name>A0ABY5QG53_9BURK</name>
<evidence type="ECO:0000313" key="2">
    <source>
        <dbReference type="Proteomes" id="UP001058980"/>
    </source>
</evidence>
<dbReference type="InterPro" id="IPR020127">
    <property type="entry name" value="Colicin-E5_imm"/>
</dbReference>
<dbReference type="Proteomes" id="UP001058980">
    <property type="component" value="Chromosome"/>
</dbReference>
<reference evidence="1" key="1">
    <citation type="submission" date="2022-08" db="EMBL/GenBank/DDBJ databases">
        <title>Multi-unit outbreak of Pandoraea commovens among non-cystic fibrosis intensive care patients from 2019 to 2021 in Berlin, Germany.</title>
        <authorList>
            <person name="Menzel P."/>
        </authorList>
    </citation>
    <scope>NUCLEOTIDE SEQUENCE</scope>
    <source>
        <strain evidence="1">LB-19-202-79</strain>
    </source>
</reference>
<dbReference type="SUPFAM" id="SSF143469">
    <property type="entry name" value="ImmE5-like"/>
    <property type="match status" value="1"/>
</dbReference>
<evidence type="ECO:0000313" key="1">
    <source>
        <dbReference type="EMBL" id="UVA79138.1"/>
    </source>
</evidence>
<dbReference type="EMBL" id="CP102780">
    <property type="protein sequence ID" value="UVA79138.1"/>
    <property type="molecule type" value="Genomic_DNA"/>
</dbReference>
<organism evidence="1 2">
    <name type="scientific">Pandoraea commovens</name>
    <dbReference type="NCBI Taxonomy" id="2508289"/>
    <lineage>
        <taxon>Bacteria</taxon>
        <taxon>Pseudomonadati</taxon>
        <taxon>Pseudomonadota</taxon>
        <taxon>Betaproteobacteria</taxon>
        <taxon>Burkholderiales</taxon>
        <taxon>Burkholderiaceae</taxon>
        <taxon>Pandoraea</taxon>
    </lineage>
</organism>
<dbReference type="RefSeq" id="WP_257958775.1">
    <property type="nucleotide sequence ID" value="NZ_CP102780.1"/>
</dbReference>
<dbReference type="Pfam" id="PF11480">
    <property type="entry name" value="ImmE5"/>
    <property type="match status" value="1"/>
</dbReference>
<protein>
    <submittedName>
        <fullName evidence="1">Colicin immunity protein</fullName>
    </submittedName>
</protein>
<dbReference type="InterPro" id="IPR037234">
    <property type="entry name" value="ImmE5_sf"/>
</dbReference>
<accession>A0ABY5QG53</accession>
<proteinExistence type="predicted"/>
<gene>
    <name evidence="1" type="ORF">NTU39_24570</name>
</gene>
<sequence length="116" mass="13015">MKRSEIDSLRRYESADDFFGLSGSVVMKLTVTAANAVCEQAARRGLVIYRVEGGIWHPTGFEARVDCIWDGEFPPIDYHKAEANNLRAATFISSEREVHDVFVLSAKAFGEEMTVR</sequence>
<keyword evidence="2" id="KW-1185">Reference proteome</keyword>